<dbReference type="CDD" id="cd07812">
    <property type="entry name" value="SRPBCC"/>
    <property type="match status" value="1"/>
</dbReference>
<dbReference type="Gene3D" id="3.30.530.20">
    <property type="match status" value="1"/>
</dbReference>
<dbReference type="SUPFAM" id="SSF55961">
    <property type="entry name" value="Bet v1-like"/>
    <property type="match status" value="1"/>
</dbReference>
<evidence type="ECO:0000313" key="2">
    <source>
        <dbReference type="EMBL" id="GIJ64533.1"/>
    </source>
</evidence>
<dbReference type="InterPro" id="IPR019587">
    <property type="entry name" value="Polyketide_cyclase/dehydratase"/>
</dbReference>
<evidence type="ECO:0000259" key="1">
    <source>
        <dbReference type="Pfam" id="PF01814"/>
    </source>
</evidence>
<dbReference type="Pfam" id="PF01814">
    <property type="entry name" value="Hemerythrin"/>
    <property type="match status" value="1"/>
</dbReference>
<reference evidence="2" key="1">
    <citation type="submission" date="2021-01" db="EMBL/GenBank/DDBJ databases">
        <title>Whole genome shotgun sequence of Virgisporangium aurantiacum NBRC 16421.</title>
        <authorList>
            <person name="Komaki H."/>
            <person name="Tamura T."/>
        </authorList>
    </citation>
    <scope>NUCLEOTIDE SEQUENCE</scope>
    <source>
        <strain evidence="2">NBRC 16421</strain>
    </source>
</reference>
<proteinExistence type="predicted"/>
<organism evidence="2 3">
    <name type="scientific">Virgisporangium aurantiacum</name>
    <dbReference type="NCBI Taxonomy" id="175570"/>
    <lineage>
        <taxon>Bacteria</taxon>
        <taxon>Bacillati</taxon>
        <taxon>Actinomycetota</taxon>
        <taxon>Actinomycetes</taxon>
        <taxon>Micromonosporales</taxon>
        <taxon>Micromonosporaceae</taxon>
        <taxon>Virgisporangium</taxon>
    </lineage>
</organism>
<evidence type="ECO:0000313" key="3">
    <source>
        <dbReference type="Proteomes" id="UP000612585"/>
    </source>
</evidence>
<name>A0A8J3ZKM1_9ACTN</name>
<dbReference type="InterPro" id="IPR023393">
    <property type="entry name" value="START-like_dom_sf"/>
</dbReference>
<keyword evidence="3" id="KW-1185">Reference proteome</keyword>
<dbReference type="Proteomes" id="UP000612585">
    <property type="component" value="Unassembled WGS sequence"/>
</dbReference>
<protein>
    <recommendedName>
        <fullName evidence="1">Hemerythrin-like domain-containing protein</fullName>
    </recommendedName>
</protein>
<feature type="domain" description="Hemerythrin-like" evidence="1">
    <location>
        <begin position="11"/>
        <end position="130"/>
    </location>
</feature>
<dbReference type="AlphaFoldDB" id="A0A8J3ZKM1"/>
<dbReference type="CDD" id="cd12108">
    <property type="entry name" value="Hr-like"/>
    <property type="match status" value="1"/>
</dbReference>
<accession>A0A8J3ZKM1</accession>
<dbReference type="Pfam" id="PF10604">
    <property type="entry name" value="Polyketide_cyc2"/>
    <property type="match status" value="1"/>
</dbReference>
<gene>
    <name evidence="2" type="ORF">Vau01_120490</name>
</gene>
<sequence>MSELSGYLLIHAGIRTELHRLAALADGVAAGRRHAGPRQLAALRSLVADVFDTIHHHHVGEDEHLWPLLRTVPGIAPELDALEAEHDLLDPLMDRIANYRDPADLAASSRELADLMDRHLAAEEALVVPTVRAHIGPERYAAMEKAMRRGGVKPKLSFVVPWLAAADPALFAEVGREQGMVVRILHRLTRGAYERRVWAAYGTSATGPVTLTGRAEQFVAAAPDTVYDLLADVTRMGRFSPECHRVEWLDGADRALPGARFRGHNRFGPARWSRECVVITAEPGTEFAFRTVPERTKSDSTVWRFVLRPVDGGTLVTQTFELSANRLVMLFERLSGRDTGTPVAMRQTLRRLSEAAAAETATVR</sequence>
<dbReference type="Gene3D" id="1.20.120.520">
    <property type="entry name" value="nmb1532 protein domain like"/>
    <property type="match status" value="1"/>
</dbReference>
<dbReference type="InterPro" id="IPR012312">
    <property type="entry name" value="Hemerythrin-like"/>
</dbReference>
<dbReference type="EMBL" id="BOPG01000120">
    <property type="protein sequence ID" value="GIJ64533.1"/>
    <property type="molecule type" value="Genomic_DNA"/>
</dbReference>
<comment type="caution">
    <text evidence="2">The sequence shown here is derived from an EMBL/GenBank/DDBJ whole genome shotgun (WGS) entry which is preliminary data.</text>
</comment>
<dbReference type="RefSeq" id="WP_204013425.1">
    <property type="nucleotide sequence ID" value="NZ_BOPG01000120.1"/>
</dbReference>